<dbReference type="EMBL" id="KV450302">
    <property type="protein sequence ID" value="OAX30540.1"/>
    <property type="molecule type" value="Genomic_DNA"/>
</dbReference>
<proteinExistence type="predicted"/>
<protein>
    <submittedName>
        <fullName evidence="1">Uncharacterized protein</fullName>
    </submittedName>
</protein>
<dbReference type="STRING" id="1314800.A0A1B7MD70"/>
<dbReference type="Proteomes" id="UP000092154">
    <property type="component" value="Unassembled WGS sequence"/>
</dbReference>
<dbReference type="InParanoid" id="A0A1B7MD70"/>
<organism evidence="1 2">
    <name type="scientific">Rhizopogon vinicolor AM-OR11-026</name>
    <dbReference type="NCBI Taxonomy" id="1314800"/>
    <lineage>
        <taxon>Eukaryota</taxon>
        <taxon>Fungi</taxon>
        <taxon>Dikarya</taxon>
        <taxon>Basidiomycota</taxon>
        <taxon>Agaricomycotina</taxon>
        <taxon>Agaricomycetes</taxon>
        <taxon>Agaricomycetidae</taxon>
        <taxon>Boletales</taxon>
        <taxon>Suillineae</taxon>
        <taxon>Rhizopogonaceae</taxon>
        <taxon>Rhizopogon</taxon>
    </lineage>
</organism>
<reference evidence="1 2" key="1">
    <citation type="submission" date="2016-06" db="EMBL/GenBank/DDBJ databases">
        <title>Comparative genomics of the ectomycorrhizal sister species Rhizopogon vinicolor and Rhizopogon vesiculosus (Basidiomycota: Boletales) reveals a divergence of the mating type B locus.</title>
        <authorList>
            <consortium name="DOE Joint Genome Institute"/>
            <person name="Mujic A.B."/>
            <person name="Kuo A."/>
            <person name="Tritt A."/>
            <person name="Lipzen A."/>
            <person name="Chen C."/>
            <person name="Johnson J."/>
            <person name="Sharma A."/>
            <person name="Barry K."/>
            <person name="Grigoriev I.V."/>
            <person name="Spatafora J.W."/>
        </authorList>
    </citation>
    <scope>NUCLEOTIDE SEQUENCE [LARGE SCALE GENOMIC DNA]</scope>
    <source>
        <strain evidence="1 2">AM-OR11-026</strain>
    </source>
</reference>
<dbReference type="OrthoDB" id="5946233at2759"/>
<keyword evidence="2" id="KW-1185">Reference proteome</keyword>
<gene>
    <name evidence="1" type="ORF">K503DRAFT_807106</name>
</gene>
<sequence>MLRHLQDPALARTLQHKFKGRHRNIKPEIFWSQLRRRWAPGFEDILDFGLTSGIYDPDEALERLVFQYIFIPWLQHELDIFTERFSNAKPRYNMHKTLPHGRPNDIFYHPEKFDSRDFSSSLLEVRER</sequence>
<name>A0A1B7MD70_9AGAM</name>
<dbReference type="AlphaFoldDB" id="A0A1B7MD70"/>
<accession>A0A1B7MD70</accession>
<evidence type="ECO:0000313" key="2">
    <source>
        <dbReference type="Proteomes" id="UP000092154"/>
    </source>
</evidence>
<evidence type="ECO:0000313" key="1">
    <source>
        <dbReference type="EMBL" id="OAX30540.1"/>
    </source>
</evidence>